<organism evidence="1 2">
    <name type="scientific">Maudiozyma exigua</name>
    <name type="common">Yeast</name>
    <name type="synonym">Kazachstania exigua</name>
    <dbReference type="NCBI Taxonomy" id="34358"/>
    <lineage>
        <taxon>Eukaryota</taxon>
        <taxon>Fungi</taxon>
        <taxon>Dikarya</taxon>
        <taxon>Ascomycota</taxon>
        <taxon>Saccharomycotina</taxon>
        <taxon>Saccharomycetes</taxon>
        <taxon>Saccharomycetales</taxon>
        <taxon>Saccharomycetaceae</taxon>
        <taxon>Maudiozyma</taxon>
    </lineage>
</organism>
<dbReference type="EMBL" id="PUHR01000012">
    <property type="protein sequence ID" value="KAG0671432.1"/>
    <property type="molecule type" value="Genomic_DNA"/>
</dbReference>
<evidence type="ECO:0008006" key="3">
    <source>
        <dbReference type="Google" id="ProtNLM"/>
    </source>
</evidence>
<dbReference type="OrthoDB" id="2101473at2759"/>
<name>A0A9P6WDV5_MAUEX</name>
<reference evidence="1 2" key="1">
    <citation type="submission" date="2020-11" db="EMBL/GenBank/DDBJ databases">
        <title>Kefir isolates.</title>
        <authorList>
            <person name="Marcisauskas S."/>
            <person name="Kim Y."/>
            <person name="Blasche S."/>
        </authorList>
    </citation>
    <scope>NUCLEOTIDE SEQUENCE [LARGE SCALE GENOMIC DNA]</scope>
    <source>
        <strain evidence="1 2">OG2</strain>
    </source>
</reference>
<evidence type="ECO:0000313" key="2">
    <source>
        <dbReference type="Proteomes" id="UP000750334"/>
    </source>
</evidence>
<protein>
    <recommendedName>
        <fullName evidence="3">FMN-binding negative transcriptional regulator</fullName>
    </recommendedName>
</protein>
<proteinExistence type="predicted"/>
<sequence length="242" mass="27713">MYIPKNMEVTDFDKQLQVIKSHPLGILFNYAPPTGGIMRYLSGGAKPDADAVDGEMCATHLPFVFVEGEDGNNKLTAHMAAKNQHIEMLEKNPNCMIVFQSFDSYVTPDWYPLKKKTHKFVPTWDFAAVHVYGKATIIRDKKWLLKQLNMLTDEQEGKRTDVKENEEKWKVSDAPEKYVDKRMDEIVGLEITIEHIQAKFKVQQDVSEINVNGVINGYKQLGDNAVTEEMIKMTKDNYPKLL</sequence>
<gene>
    <name evidence="1" type="ORF">C6P45_000599</name>
</gene>
<comment type="caution">
    <text evidence="1">The sequence shown here is derived from an EMBL/GenBank/DDBJ whole genome shotgun (WGS) entry which is preliminary data.</text>
</comment>
<dbReference type="PANTHER" id="PTHR35802:SF1">
    <property type="entry name" value="PROTEASE SYNTHASE AND SPORULATION PROTEIN PAI 2"/>
    <property type="match status" value="1"/>
</dbReference>
<dbReference type="InterPro" id="IPR012349">
    <property type="entry name" value="Split_barrel_FMN-bd"/>
</dbReference>
<keyword evidence="2" id="KW-1185">Reference proteome</keyword>
<dbReference type="PIRSF" id="PIRSF010372">
    <property type="entry name" value="PaiB"/>
    <property type="match status" value="1"/>
</dbReference>
<dbReference type="Gene3D" id="2.30.110.10">
    <property type="entry name" value="Electron Transport, Fmn-binding Protein, Chain A"/>
    <property type="match status" value="1"/>
</dbReference>
<dbReference type="PANTHER" id="PTHR35802">
    <property type="entry name" value="PROTEASE SYNTHASE AND SPORULATION PROTEIN PAI 2"/>
    <property type="match status" value="1"/>
</dbReference>
<dbReference type="SUPFAM" id="SSF50475">
    <property type="entry name" value="FMN-binding split barrel"/>
    <property type="match status" value="1"/>
</dbReference>
<evidence type="ECO:0000313" key="1">
    <source>
        <dbReference type="EMBL" id="KAG0671432.1"/>
    </source>
</evidence>
<accession>A0A9P6WDV5</accession>
<dbReference type="AlphaFoldDB" id="A0A9P6WDV5"/>
<dbReference type="InterPro" id="IPR007396">
    <property type="entry name" value="TR_PAI2-type"/>
</dbReference>
<dbReference type="Pfam" id="PF04299">
    <property type="entry name" value="FMN_bind_2"/>
    <property type="match status" value="1"/>
</dbReference>
<dbReference type="Proteomes" id="UP000750334">
    <property type="component" value="Unassembled WGS sequence"/>
</dbReference>